<dbReference type="AlphaFoldDB" id="A0A318HKA0"/>
<proteinExistence type="predicted"/>
<sequence length="138" mass="15387">MTTIRDDRIALFAKLQDPATQAQFWDRVADDVDWTVEGTHPLAGRYHDKAKFIEATFARLAGQAVPGGVKLEVTHLYVDGDTTIAELHSTSKTKEGADFANDYCWVCRFEGDIIVEVRAHVDSMMVAYTILRNEGQPG</sequence>
<keyword evidence="3" id="KW-1185">Reference proteome</keyword>
<reference evidence="2 3" key="2">
    <citation type="submission" date="2018-06" db="EMBL/GenBank/DDBJ databases">
        <title>Sequencing of bacterial isolates from soil warming experiment in Harvard Forest, Massachusetts, USA.</title>
        <authorList>
            <person name="Deangelis K.PhD."/>
        </authorList>
    </citation>
    <scope>NUCLEOTIDE SEQUENCE [LARGE SCALE GENOMIC DNA]</scope>
    <source>
        <strain evidence="2 3">GAS496</strain>
    </source>
</reference>
<dbReference type="RefSeq" id="WP_110315066.1">
    <property type="nucleotide sequence ID" value="NZ_QJJU01000003.1"/>
</dbReference>
<dbReference type="Proteomes" id="UP000247781">
    <property type="component" value="Unassembled WGS sequence"/>
</dbReference>
<protein>
    <recommendedName>
        <fullName evidence="1">SnoaL-like domain-containing protein</fullName>
    </recommendedName>
</protein>
<dbReference type="EMBL" id="QJJU01000003">
    <property type="protein sequence ID" value="PXX10962.1"/>
    <property type="molecule type" value="Genomic_DNA"/>
</dbReference>
<accession>A0A318HKA0</accession>
<reference evidence="3" key="1">
    <citation type="submission" date="2018-05" db="EMBL/GenBank/DDBJ databases">
        <authorList>
            <person name="Deangelis K."/>
            <person name="Huntemann M."/>
            <person name="Clum A."/>
            <person name="Pillay M."/>
            <person name="Palaniappan K."/>
            <person name="Varghese N."/>
            <person name="Mikhailova N."/>
            <person name="Stamatis D."/>
            <person name="Reddy T."/>
            <person name="Daum C."/>
            <person name="Shapiro N."/>
            <person name="Ivanova N."/>
            <person name="Kyrpides N."/>
            <person name="Woyke T."/>
        </authorList>
    </citation>
    <scope>NUCLEOTIDE SEQUENCE [LARGE SCALE GENOMIC DNA]</scope>
    <source>
        <strain evidence="3">GAS496</strain>
    </source>
</reference>
<name>A0A318HKA0_9MYCO</name>
<feature type="domain" description="SnoaL-like" evidence="1">
    <location>
        <begin position="27"/>
        <end position="117"/>
    </location>
</feature>
<dbReference type="Gene3D" id="3.10.450.50">
    <property type="match status" value="1"/>
</dbReference>
<dbReference type="InterPro" id="IPR032710">
    <property type="entry name" value="NTF2-like_dom_sf"/>
</dbReference>
<dbReference type="SUPFAM" id="SSF54427">
    <property type="entry name" value="NTF2-like"/>
    <property type="match status" value="1"/>
</dbReference>
<dbReference type="OrthoDB" id="5176305at2"/>
<dbReference type="Pfam" id="PF12680">
    <property type="entry name" value="SnoaL_2"/>
    <property type="match status" value="1"/>
</dbReference>
<gene>
    <name evidence="2" type="ORF">C8E89_10349</name>
</gene>
<evidence type="ECO:0000313" key="3">
    <source>
        <dbReference type="Proteomes" id="UP000247781"/>
    </source>
</evidence>
<dbReference type="PANTHER" id="PTHR41252">
    <property type="entry name" value="BLR2505 PROTEIN"/>
    <property type="match status" value="1"/>
</dbReference>
<dbReference type="PANTHER" id="PTHR41252:SF1">
    <property type="entry name" value="BLR2505 PROTEIN"/>
    <property type="match status" value="1"/>
</dbReference>
<evidence type="ECO:0000259" key="1">
    <source>
        <dbReference type="Pfam" id="PF12680"/>
    </source>
</evidence>
<evidence type="ECO:0000313" key="2">
    <source>
        <dbReference type="EMBL" id="PXX10962.1"/>
    </source>
</evidence>
<organism evidence="2 3">
    <name type="scientific">Mycolicibacterium moriokaense</name>
    <dbReference type="NCBI Taxonomy" id="39691"/>
    <lineage>
        <taxon>Bacteria</taxon>
        <taxon>Bacillati</taxon>
        <taxon>Actinomycetota</taxon>
        <taxon>Actinomycetes</taxon>
        <taxon>Mycobacteriales</taxon>
        <taxon>Mycobacteriaceae</taxon>
        <taxon>Mycolicibacterium</taxon>
    </lineage>
</organism>
<comment type="caution">
    <text evidence="2">The sequence shown here is derived from an EMBL/GenBank/DDBJ whole genome shotgun (WGS) entry which is preliminary data.</text>
</comment>
<dbReference type="InterPro" id="IPR037401">
    <property type="entry name" value="SnoaL-like"/>
</dbReference>